<evidence type="ECO:0000259" key="2">
    <source>
        <dbReference type="Pfam" id="PF01425"/>
    </source>
</evidence>
<dbReference type="InterPro" id="IPR023631">
    <property type="entry name" value="Amidase_dom"/>
</dbReference>
<evidence type="ECO:0000313" key="3">
    <source>
        <dbReference type="EMBL" id="RLK61494.1"/>
    </source>
</evidence>
<dbReference type="Pfam" id="PF01425">
    <property type="entry name" value="Amidase"/>
    <property type="match status" value="1"/>
</dbReference>
<dbReference type="PROSITE" id="PS00571">
    <property type="entry name" value="AMIDASES"/>
    <property type="match status" value="1"/>
</dbReference>
<feature type="domain" description="Amidase" evidence="2">
    <location>
        <begin position="25"/>
        <end position="436"/>
    </location>
</feature>
<dbReference type="AlphaFoldDB" id="A0A421BAS7"/>
<organism evidence="3 4">
    <name type="scientific">Actinokineospora cianjurensis</name>
    <dbReference type="NCBI Taxonomy" id="585224"/>
    <lineage>
        <taxon>Bacteria</taxon>
        <taxon>Bacillati</taxon>
        <taxon>Actinomycetota</taxon>
        <taxon>Actinomycetes</taxon>
        <taxon>Pseudonocardiales</taxon>
        <taxon>Pseudonocardiaceae</taxon>
        <taxon>Actinokineospora</taxon>
    </lineage>
</organism>
<dbReference type="EMBL" id="RCDD01000001">
    <property type="protein sequence ID" value="RLK61494.1"/>
    <property type="molecule type" value="Genomic_DNA"/>
</dbReference>
<name>A0A421BAS7_9PSEU</name>
<dbReference type="SUPFAM" id="SSF75304">
    <property type="entry name" value="Amidase signature (AS) enzymes"/>
    <property type="match status" value="1"/>
</dbReference>
<accession>A0A421BAS7</accession>
<dbReference type="PANTHER" id="PTHR11895:SF7">
    <property type="entry name" value="GLUTAMYL-TRNA(GLN) AMIDOTRANSFERASE SUBUNIT A, MITOCHONDRIAL"/>
    <property type="match status" value="1"/>
</dbReference>
<dbReference type="OrthoDB" id="182039at2"/>
<dbReference type="GO" id="GO:0003824">
    <property type="term" value="F:catalytic activity"/>
    <property type="evidence" value="ECO:0007669"/>
    <property type="project" value="InterPro"/>
</dbReference>
<dbReference type="Gene3D" id="3.90.1300.10">
    <property type="entry name" value="Amidase signature (AS) domain"/>
    <property type="match status" value="1"/>
</dbReference>
<gene>
    <name evidence="3" type="ORF">CLV68_2035</name>
</gene>
<comment type="similarity">
    <text evidence="1">Belongs to the amidase family.</text>
</comment>
<dbReference type="InterPro" id="IPR000120">
    <property type="entry name" value="Amidase"/>
</dbReference>
<evidence type="ECO:0000313" key="4">
    <source>
        <dbReference type="Proteomes" id="UP000282454"/>
    </source>
</evidence>
<dbReference type="InterPro" id="IPR036928">
    <property type="entry name" value="AS_sf"/>
</dbReference>
<dbReference type="InterPro" id="IPR020556">
    <property type="entry name" value="Amidase_CS"/>
</dbReference>
<dbReference type="Proteomes" id="UP000282454">
    <property type="component" value="Unassembled WGS sequence"/>
</dbReference>
<dbReference type="RefSeq" id="WP_121390135.1">
    <property type="nucleotide sequence ID" value="NZ_RCDD01000001.1"/>
</dbReference>
<comment type="caution">
    <text evidence="3">The sequence shown here is derived from an EMBL/GenBank/DDBJ whole genome shotgun (WGS) entry which is preliminary data.</text>
</comment>
<reference evidence="3 4" key="1">
    <citation type="submission" date="2018-10" db="EMBL/GenBank/DDBJ databases">
        <title>Genomic Encyclopedia of Archaeal and Bacterial Type Strains, Phase II (KMG-II): from individual species to whole genera.</title>
        <authorList>
            <person name="Goeker M."/>
        </authorList>
    </citation>
    <scope>NUCLEOTIDE SEQUENCE [LARGE SCALE GENOMIC DNA]</scope>
    <source>
        <strain evidence="3 4">DSM 45657</strain>
    </source>
</reference>
<proteinExistence type="inferred from homology"/>
<dbReference type="PANTHER" id="PTHR11895">
    <property type="entry name" value="TRANSAMIDASE"/>
    <property type="match status" value="1"/>
</dbReference>
<keyword evidence="4" id="KW-1185">Reference proteome</keyword>
<protein>
    <submittedName>
        <fullName evidence="3">Amidase</fullName>
    </submittedName>
</protein>
<evidence type="ECO:0000256" key="1">
    <source>
        <dbReference type="ARBA" id="ARBA00009199"/>
    </source>
</evidence>
<sequence length="455" mass="48252">MDELLWAGADAQVRALRDGWTTAPELLESVLRRADDLAGTLNIFRTVYAECAREEAKAAQRRIDAGERLPLLGVPVAVKDDLDVAGDFTAQGGRPQFPVAEKDSAAVALLRAAGAVIIGHTRTPERCLWPFTESKTAGATRNPWHPAHTPGGSSGGSAAAIAAGIVGAATGSDGGGSIRIPAAACGVFALKTSRGLVPTAPRPAEGWQGLSTIGPMGRKVADAALVLDALADTRGYRAAADAVPEPTRVALSWRTPLGVPTLAPAWRRAVLDAADTLRSLGHRVVEADPPLGARPTPQFVIRYLRGVAEDVARLPHPRWLEARTRHIAAIGSRVPDRVLRWARAAEADLHARMAGFLTHHDVILQPSWTRTPPEVGLFRGSNVIATWLGVTARIPYFPTWNVLGYPVAALPVGHDGRGLPVGVQLIAPPGSEKLLLSLSAQVEGVRPWAHRRPAL</sequence>